<dbReference type="PANTHER" id="PTHR43471">
    <property type="entry name" value="ABC TRANSPORTER PERMEASE"/>
    <property type="match status" value="1"/>
</dbReference>
<feature type="transmembrane region" description="Helical" evidence="5">
    <location>
        <begin position="345"/>
        <end position="365"/>
    </location>
</feature>
<comment type="caution">
    <text evidence="7">The sequence shown here is derived from an EMBL/GenBank/DDBJ whole genome shotgun (WGS) entry which is preliminary data.</text>
</comment>
<feature type="transmembrane region" description="Helical" evidence="5">
    <location>
        <begin position="310"/>
        <end position="333"/>
    </location>
</feature>
<keyword evidence="3 5" id="KW-1133">Transmembrane helix</keyword>
<organism evidence="7 8">
    <name type="scientific">Sphingobacterium litopenaei</name>
    <dbReference type="NCBI Taxonomy" id="2763500"/>
    <lineage>
        <taxon>Bacteria</taxon>
        <taxon>Pseudomonadati</taxon>
        <taxon>Bacteroidota</taxon>
        <taxon>Sphingobacteriia</taxon>
        <taxon>Sphingobacteriales</taxon>
        <taxon>Sphingobacteriaceae</taxon>
        <taxon>Sphingobacterium</taxon>
    </lineage>
</organism>
<dbReference type="EMBL" id="JACOIJ010000011">
    <property type="protein sequence ID" value="MBD1429439.1"/>
    <property type="molecule type" value="Genomic_DNA"/>
</dbReference>
<evidence type="ECO:0000256" key="1">
    <source>
        <dbReference type="ARBA" id="ARBA00004141"/>
    </source>
</evidence>
<evidence type="ECO:0000313" key="8">
    <source>
        <dbReference type="Proteomes" id="UP000651271"/>
    </source>
</evidence>
<feature type="domain" description="ABC-2 type transporter transmembrane" evidence="6">
    <location>
        <begin position="19"/>
        <end position="419"/>
    </location>
</feature>
<evidence type="ECO:0000313" key="7">
    <source>
        <dbReference type="EMBL" id="MBD1429439.1"/>
    </source>
</evidence>
<dbReference type="SUPFAM" id="SSF53850">
    <property type="entry name" value="Periplasmic binding protein-like II"/>
    <property type="match status" value="1"/>
</dbReference>
<evidence type="ECO:0000256" key="2">
    <source>
        <dbReference type="ARBA" id="ARBA00022692"/>
    </source>
</evidence>
<feature type="transmembrane region" description="Helical" evidence="5">
    <location>
        <begin position="372"/>
        <end position="391"/>
    </location>
</feature>
<protein>
    <submittedName>
        <fullName evidence="7">ABC transporter permease</fullName>
    </submittedName>
</protein>
<dbReference type="PANTHER" id="PTHR43471:SF3">
    <property type="entry name" value="ABC TRANSPORTER PERMEASE PROTEIN NATB"/>
    <property type="match status" value="1"/>
</dbReference>
<dbReference type="RefSeq" id="WP_190301969.1">
    <property type="nucleotide sequence ID" value="NZ_JACOIJ010000011.1"/>
</dbReference>
<keyword evidence="2 5" id="KW-0812">Transmembrane</keyword>
<proteinExistence type="predicted"/>
<accession>A0ABR7YDT0</accession>
<evidence type="ECO:0000256" key="4">
    <source>
        <dbReference type="ARBA" id="ARBA00023136"/>
    </source>
</evidence>
<keyword evidence="8" id="KW-1185">Reference proteome</keyword>
<sequence length="446" mass="50100">MNKIKLIIQREYLTRVRKKSFLLTTFLVPLFFIAMYVGVIFLTKKSFDESHTVVYIVDETNDVINKLNSSKNVTYLKENQDIQQQIKSINSAKDNTSILHIPRDFYDSESVEFLSVDKPNISTEAEIRDSLNRIIKDKKYESYGITKDMRRAIKSNVVIKSKEIKDGTATESNTEVAMAISLALSILVYISLFLYGSQVMRGIIEEKNSRIIEVIISSVKPFQLMMGKIIGIGLVGLTQFALWIIVSITLAGIASSTIVSKEDLANQLMQNKSQQIGMADTPIDQTSSSFDGETFVEIIGLLQTLNLTEIVVCFFVFFLGGYLIYSALFAAVGSAVDSETEASQFTLPITMPLLLTYALSFGVLINNPHGSVAMWLSFIPFTSPIAMLVRIPFGVPTWQIIISAILLILGFILTTWFAARIYRVGILMYGKKASYKELIKWFKYKS</sequence>
<feature type="transmembrane region" description="Helical" evidence="5">
    <location>
        <begin position="215"/>
        <end position="234"/>
    </location>
</feature>
<name>A0ABR7YDT0_9SPHI</name>
<evidence type="ECO:0000259" key="6">
    <source>
        <dbReference type="Pfam" id="PF12698"/>
    </source>
</evidence>
<evidence type="ECO:0000256" key="5">
    <source>
        <dbReference type="SAM" id="Phobius"/>
    </source>
</evidence>
<feature type="transmembrane region" description="Helical" evidence="5">
    <location>
        <begin position="176"/>
        <end position="195"/>
    </location>
</feature>
<dbReference type="Pfam" id="PF12698">
    <property type="entry name" value="ABC2_membrane_3"/>
    <property type="match status" value="1"/>
</dbReference>
<comment type="subcellular location">
    <subcellularLocation>
        <location evidence="1">Membrane</location>
        <topology evidence="1">Multi-pass membrane protein</topology>
    </subcellularLocation>
</comment>
<feature type="transmembrane region" description="Helical" evidence="5">
    <location>
        <begin position="21"/>
        <end position="42"/>
    </location>
</feature>
<dbReference type="InterPro" id="IPR013525">
    <property type="entry name" value="ABC2_TM"/>
</dbReference>
<keyword evidence="4 5" id="KW-0472">Membrane</keyword>
<gene>
    <name evidence="7" type="ORF">H8B04_07640</name>
</gene>
<evidence type="ECO:0000256" key="3">
    <source>
        <dbReference type="ARBA" id="ARBA00022989"/>
    </source>
</evidence>
<feature type="transmembrane region" description="Helical" evidence="5">
    <location>
        <begin position="240"/>
        <end position="259"/>
    </location>
</feature>
<dbReference type="Proteomes" id="UP000651271">
    <property type="component" value="Unassembled WGS sequence"/>
</dbReference>
<reference evidence="7 8" key="1">
    <citation type="submission" date="2020-08" db="EMBL/GenBank/DDBJ databases">
        <title>Sphingobacterium sp. DN04309 isolated from aquaculture water.</title>
        <authorList>
            <person name="Zhang M."/>
        </authorList>
    </citation>
    <scope>NUCLEOTIDE SEQUENCE [LARGE SCALE GENOMIC DNA]</scope>
    <source>
        <strain evidence="7 8">DN04309</strain>
    </source>
</reference>
<feature type="transmembrane region" description="Helical" evidence="5">
    <location>
        <begin position="397"/>
        <end position="419"/>
    </location>
</feature>
<dbReference type="Gene3D" id="3.40.190.10">
    <property type="entry name" value="Periplasmic binding protein-like II"/>
    <property type="match status" value="1"/>
</dbReference>